<dbReference type="Pfam" id="PF00512">
    <property type="entry name" value="HisKA"/>
    <property type="match status" value="1"/>
</dbReference>
<sequence length="930" mass="105884">MILSLSPLFRWLNIRQGIPLRWVLVIPFLLEISIAVGLTGWFAFRHGEKAINELAQQIENEVSFRIQQHLNTYLSTPHQINQINADAVQLGLLDLKKYPEVGHYFWKQIQAFDVGYIYYVLPTGEYAGAGYFLDLKKATIDELSPQTQWKANTYATDQQGNRIRLMASYNDYNPRSEAAYTDAVRDRKPVWSQIYQWDNFPDIISISASYPLYNTRNDLVAVLITNLRLSQISEFLKRLKISESGQTFILERNGLLVASSSSKPPYQMVKGVAKRLNAADSQDVMIRETFKALTEKFGQVNSIMTDQSLQIFINNQYQFVKITPWKDQWGLDWLIVVVVPESDFMNQINANTQKTIILCIVAVGLATLFGLLTARWITEKILWLSYASQQIANGNLKQKININGIKEIKILGNSFNQMAQQLQQSFTVLATANESLEQRVEERTTQLQTAKEEAESANQAKSEFLANMSHELRTPLNGILGYAQILQREPNLSPKHLQGLHIIYECGSHLLTLINDILDFSKIEAHKLELYPVDFNLEYCLWGIREVCRLKAEQKELKFIDLELTPLPLGIQGDEKRLRQVLLNLLGNAIKFTDEGSVTFSVQVLSESPEIPSGESQSFIPKIYTLRFQVEDTGIGMTAQQIEKIFLPFEQVGEQERKAEGTGLGLAISHQIIEMMGGKIKVESTLGKGSRFWFDVDFPEAEEQLVKTHQTQQKIVGYQGEKRTILIVDDRWENRAVIMNLLQPIGFEVREATQGQEGLKKIKEGFPDLVITDITMPVLGGLEMTRQLRSDLEFSDLIIIASSASVFSSDREECLKAGCNGFLPKPIQEQNLLNQLQHWLNLIWIYENSDTIAVTPRSSPSVDSFIIPPPEELTQLYDLARGGYILEVQSEANRIKELDDQYIAFADYILQLSEAFEDEEIIRLIQPHLI</sequence>
<keyword evidence="13" id="KW-0175">Coiled coil</keyword>
<dbReference type="PROSITE" id="PS50109">
    <property type="entry name" value="HIS_KIN"/>
    <property type="match status" value="1"/>
</dbReference>
<accession>A0ABR9UJK2</accession>
<evidence type="ECO:0000256" key="6">
    <source>
        <dbReference type="ARBA" id="ARBA00022679"/>
    </source>
</evidence>
<keyword evidence="8" id="KW-0418">Kinase</keyword>
<evidence type="ECO:0000256" key="3">
    <source>
        <dbReference type="ARBA" id="ARBA00012438"/>
    </source>
</evidence>
<dbReference type="RefSeq" id="WP_193871665.1">
    <property type="nucleotide sequence ID" value="NZ_JADEWU010000093.1"/>
</dbReference>
<dbReference type="InterPro" id="IPR033479">
    <property type="entry name" value="dCache_1"/>
</dbReference>
<feature type="domain" description="Histidine kinase" evidence="15">
    <location>
        <begin position="467"/>
        <end position="700"/>
    </location>
</feature>
<feature type="transmembrane region" description="Helical" evidence="14">
    <location>
        <begin position="355"/>
        <end position="377"/>
    </location>
</feature>
<dbReference type="SMART" id="SM00448">
    <property type="entry name" value="REC"/>
    <property type="match status" value="1"/>
</dbReference>
<feature type="domain" description="HAMP" evidence="17">
    <location>
        <begin position="375"/>
        <end position="427"/>
    </location>
</feature>
<dbReference type="PRINTS" id="PR00344">
    <property type="entry name" value="BCTRLSENSOR"/>
</dbReference>
<dbReference type="CDD" id="cd16922">
    <property type="entry name" value="HATPase_EvgS-ArcB-TorS-like"/>
    <property type="match status" value="1"/>
</dbReference>
<dbReference type="InterPro" id="IPR036890">
    <property type="entry name" value="HATPase_C_sf"/>
</dbReference>
<dbReference type="SMART" id="SM00387">
    <property type="entry name" value="HATPase_c"/>
    <property type="match status" value="1"/>
</dbReference>
<evidence type="ECO:0000256" key="8">
    <source>
        <dbReference type="ARBA" id="ARBA00022777"/>
    </source>
</evidence>
<dbReference type="SUPFAM" id="SSF55874">
    <property type="entry name" value="ATPase domain of HSP90 chaperone/DNA topoisomerase II/histidine kinase"/>
    <property type="match status" value="1"/>
</dbReference>
<evidence type="ECO:0000313" key="19">
    <source>
        <dbReference type="Proteomes" id="UP000640725"/>
    </source>
</evidence>
<evidence type="ECO:0000259" key="15">
    <source>
        <dbReference type="PROSITE" id="PS50109"/>
    </source>
</evidence>
<keyword evidence="19" id="KW-1185">Reference proteome</keyword>
<dbReference type="InterPro" id="IPR004358">
    <property type="entry name" value="Sig_transdc_His_kin-like_C"/>
</dbReference>
<keyword evidence="11 14" id="KW-0472">Membrane</keyword>
<dbReference type="CDD" id="cd00082">
    <property type="entry name" value="HisKA"/>
    <property type="match status" value="1"/>
</dbReference>
<evidence type="ECO:0000313" key="18">
    <source>
        <dbReference type="EMBL" id="MBE9146314.1"/>
    </source>
</evidence>
<dbReference type="InterPro" id="IPR003660">
    <property type="entry name" value="HAMP_dom"/>
</dbReference>
<dbReference type="Gene3D" id="6.10.340.10">
    <property type="match status" value="1"/>
</dbReference>
<dbReference type="SUPFAM" id="SSF158472">
    <property type="entry name" value="HAMP domain-like"/>
    <property type="match status" value="1"/>
</dbReference>
<evidence type="ECO:0000256" key="9">
    <source>
        <dbReference type="ARBA" id="ARBA00022989"/>
    </source>
</evidence>
<evidence type="ECO:0000256" key="12">
    <source>
        <dbReference type="PROSITE-ProRule" id="PRU00169"/>
    </source>
</evidence>
<reference evidence="18 19" key="1">
    <citation type="submission" date="2020-10" db="EMBL/GenBank/DDBJ databases">
        <authorList>
            <person name="Castelo-Branco R."/>
            <person name="Eusebio N."/>
            <person name="Adriana R."/>
            <person name="Vieira A."/>
            <person name="Brugerolle De Fraissinette N."/>
            <person name="Rezende De Castro R."/>
            <person name="Schneider M.P."/>
            <person name="Vasconcelos V."/>
            <person name="Leao P.N."/>
        </authorList>
    </citation>
    <scope>NUCLEOTIDE SEQUENCE [LARGE SCALE GENOMIC DNA]</scope>
    <source>
        <strain evidence="18 19">LEGE 06226</strain>
    </source>
</reference>
<evidence type="ECO:0000256" key="1">
    <source>
        <dbReference type="ARBA" id="ARBA00000085"/>
    </source>
</evidence>
<dbReference type="InterPro" id="IPR003661">
    <property type="entry name" value="HisK_dim/P_dom"/>
</dbReference>
<dbReference type="PANTHER" id="PTHR43047:SF72">
    <property type="entry name" value="OSMOSENSING HISTIDINE PROTEIN KINASE SLN1"/>
    <property type="match status" value="1"/>
</dbReference>
<evidence type="ECO:0000256" key="7">
    <source>
        <dbReference type="ARBA" id="ARBA00022692"/>
    </source>
</evidence>
<keyword evidence="6" id="KW-0808">Transferase</keyword>
<dbReference type="Pfam" id="PF00072">
    <property type="entry name" value="Response_reg"/>
    <property type="match status" value="1"/>
</dbReference>
<dbReference type="PROSITE" id="PS50110">
    <property type="entry name" value="RESPONSE_REGULATORY"/>
    <property type="match status" value="1"/>
</dbReference>
<keyword evidence="4" id="KW-1003">Cell membrane</keyword>
<gene>
    <name evidence="18" type="ORF">IQ236_24280</name>
</gene>
<dbReference type="CDD" id="cd12913">
    <property type="entry name" value="PDC1_MCP_like"/>
    <property type="match status" value="1"/>
</dbReference>
<comment type="caution">
    <text evidence="18">The sequence shown here is derived from an EMBL/GenBank/DDBJ whole genome shotgun (WGS) entry which is preliminary data.</text>
</comment>
<evidence type="ECO:0000256" key="11">
    <source>
        <dbReference type="ARBA" id="ARBA00023136"/>
    </source>
</evidence>
<evidence type="ECO:0000256" key="4">
    <source>
        <dbReference type="ARBA" id="ARBA00022475"/>
    </source>
</evidence>
<dbReference type="InterPro" id="IPR005467">
    <property type="entry name" value="His_kinase_dom"/>
</dbReference>
<dbReference type="PANTHER" id="PTHR43047">
    <property type="entry name" value="TWO-COMPONENT HISTIDINE PROTEIN KINASE"/>
    <property type="match status" value="1"/>
</dbReference>
<dbReference type="Gene3D" id="3.30.565.10">
    <property type="entry name" value="Histidine kinase-like ATPase, C-terminal domain"/>
    <property type="match status" value="1"/>
</dbReference>
<dbReference type="InterPro" id="IPR036097">
    <property type="entry name" value="HisK_dim/P_sf"/>
</dbReference>
<dbReference type="SMART" id="SM00304">
    <property type="entry name" value="HAMP"/>
    <property type="match status" value="1"/>
</dbReference>
<dbReference type="Pfam" id="PF00672">
    <property type="entry name" value="HAMP"/>
    <property type="match status" value="1"/>
</dbReference>
<keyword evidence="5 12" id="KW-0597">Phosphoprotein</keyword>
<dbReference type="Pfam" id="PF02518">
    <property type="entry name" value="HATPase_c"/>
    <property type="match status" value="1"/>
</dbReference>
<protein>
    <recommendedName>
        <fullName evidence="3">histidine kinase</fullName>
        <ecNumber evidence="3">2.7.13.3</ecNumber>
    </recommendedName>
</protein>
<comment type="catalytic activity">
    <reaction evidence="1">
        <text>ATP + protein L-histidine = ADP + protein N-phospho-L-histidine.</text>
        <dbReference type="EC" id="2.7.13.3"/>
    </reaction>
</comment>
<dbReference type="Gene3D" id="1.10.287.130">
    <property type="match status" value="1"/>
</dbReference>
<evidence type="ECO:0000256" key="13">
    <source>
        <dbReference type="SAM" id="Coils"/>
    </source>
</evidence>
<evidence type="ECO:0000256" key="10">
    <source>
        <dbReference type="ARBA" id="ARBA00023012"/>
    </source>
</evidence>
<dbReference type="InterPro" id="IPR011006">
    <property type="entry name" value="CheY-like_superfamily"/>
</dbReference>
<dbReference type="Gene3D" id="3.40.50.2300">
    <property type="match status" value="1"/>
</dbReference>
<name>A0ABR9UJK2_9CYAN</name>
<evidence type="ECO:0000259" key="16">
    <source>
        <dbReference type="PROSITE" id="PS50110"/>
    </source>
</evidence>
<evidence type="ECO:0000256" key="5">
    <source>
        <dbReference type="ARBA" id="ARBA00022553"/>
    </source>
</evidence>
<dbReference type="SUPFAM" id="SSF47384">
    <property type="entry name" value="Homodimeric domain of signal transducing histidine kinase"/>
    <property type="match status" value="1"/>
</dbReference>
<dbReference type="PROSITE" id="PS50885">
    <property type="entry name" value="HAMP"/>
    <property type="match status" value="1"/>
</dbReference>
<dbReference type="CDD" id="cd17546">
    <property type="entry name" value="REC_hyHK_CKI1_RcsC-like"/>
    <property type="match status" value="1"/>
</dbReference>
<keyword evidence="7 14" id="KW-0812">Transmembrane</keyword>
<feature type="domain" description="Response regulatory" evidence="16">
    <location>
        <begin position="724"/>
        <end position="840"/>
    </location>
</feature>
<dbReference type="Proteomes" id="UP000640725">
    <property type="component" value="Unassembled WGS sequence"/>
</dbReference>
<dbReference type="InterPro" id="IPR001789">
    <property type="entry name" value="Sig_transdc_resp-reg_receiver"/>
</dbReference>
<dbReference type="CDD" id="cd06225">
    <property type="entry name" value="HAMP"/>
    <property type="match status" value="1"/>
</dbReference>
<dbReference type="InterPro" id="IPR003594">
    <property type="entry name" value="HATPase_dom"/>
</dbReference>
<dbReference type="EC" id="2.7.13.3" evidence="3"/>
<proteinExistence type="predicted"/>
<dbReference type="SMART" id="SM00388">
    <property type="entry name" value="HisKA"/>
    <property type="match status" value="1"/>
</dbReference>
<feature type="modified residue" description="4-aspartylphosphate" evidence="12">
    <location>
        <position position="773"/>
    </location>
</feature>
<dbReference type="EMBL" id="JADEWU010000093">
    <property type="protein sequence ID" value="MBE9146314.1"/>
    <property type="molecule type" value="Genomic_DNA"/>
</dbReference>
<comment type="subcellular location">
    <subcellularLocation>
        <location evidence="2">Cell membrane</location>
        <topology evidence="2">Multi-pass membrane protein</topology>
    </subcellularLocation>
</comment>
<dbReference type="Pfam" id="PF02743">
    <property type="entry name" value="dCache_1"/>
    <property type="match status" value="1"/>
</dbReference>
<keyword evidence="9 14" id="KW-1133">Transmembrane helix</keyword>
<dbReference type="SUPFAM" id="SSF52172">
    <property type="entry name" value="CheY-like"/>
    <property type="match status" value="1"/>
</dbReference>
<feature type="transmembrane region" description="Helical" evidence="14">
    <location>
        <begin position="20"/>
        <end position="44"/>
    </location>
</feature>
<keyword evidence="10" id="KW-0902">Two-component regulatory system</keyword>
<evidence type="ECO:0000256" key="14">
    <source>
        <dbReference type="SAM" id="Phobius"/>
    </source>
</evidence>
<organism evidence="18 19">
    <name type="scientific">Planktothrix mougeotii LEGE 06226</name>
    <dbReference type="NCBI Taxonomy" id="1828728"/>
    <lineage>
        <taxon>Bacteria</taxon>
        <taxon>Bacillati</taxon>
        <taxon>Cyanobacteriota</taxon>
        <taxon>Cyanophyceae</taxon>
        <taxon>Oscillatoriophycideae</taxon>
        <taxon>Oscillatoriales</taxon>
        <taxon>Microcoleaceae</taxon>
        <taxon>Planktothrix</taxon>
    </lineage>
</organism>
<evidence type="ECO:0000256" key="2">
    <source>
        <dbReference type="ARBA" id="ARBA00004651"/>
    </source>
</evidence>
<dbReference type="Gene3D" id="3.30.450.20">
    <property type="entry name" value="PAS domain"/>
    <property type="match status" value="1"/>
</dbReference>
<feature type="coiled-coil region" evidence="13">
    <location>
        <begin position="433"/>
        <end position="467"/>
    </location>
</feature>
<evidence type="ECO:0000259" key="17">
    <source>
        <dbReference type="PROSITE" id="PS50885"/>
    </source>
</evidence>